<keyword evidence="6" id="KW-1185">Reference proteome</keyword>
<dbReference type="EMBL" id="CATQJA010002600">
    <property type="protein sequence ID" value="CAJ0572526.1"/>
    <property type="molecule type" value="Genomic_DNA"/>
</dbReference>
<keyword evidence="2" id="KW-0732">Signal</keyword>
<dbReference type="Gene3D" id="3.10.100.10">
    <property type="entry name" value="Mannose-Binding Protein A, subunit A"/>
    <property type="match status" value="2"/>
</dbReference>
<dbReference type="PROSITE" id="PS50940">
    <property type="entry name" value="CHIT_BIND_II"/>
    <property type="match status" value="1"/>
</dbReference>
<dbReference type="GO" id="GO:0005576">
    <property type="term" value="C:extracellular region"/>
    <property type="evidence" value="ECO:0007669"/>
    <property type="project" value="InterPro"/>
</dbReference>
<feature type="chain" id="PRO_5041372145" description="C-type lectin domain-containing protein" evidence="2">
    <location>
        <begin position="17"/>
        <end position="295"/>
    </location>
</feature>
<evidence type="ECO:0000313" key="6">
    <source>
        <dbReference type="Proteomes" id="UP001177023"/>
    </source>
</evidence>
<evidence type="ECO:0000259" key="3">
    <source>
        <dbReference type="PROSITE" id="PS50041"/>
    </source>
</evidence>
<feature type="domain" description="C-type lectin" evidence="3">
    <location>
        <begin position="30"/>
        <end position="144"/>
    </location>
</feature>
<dbReference type="Pfam" id="PF00059">
    <property type="entry name" value="Lectin_C"/>
    <property type="match status" value="2"/>
</dbReference>
<feature type="domain" description="C-type lectin" evidence="3">
    <location>
        <begin position="162"/>
        <end position="278"/>
    </location>
</feature>
<dbReference type="PROSITE" id="PS50041">
    <property type="entry name" value="C_TYPE_LECTIN_2"/>
    <property type="match status" value="2"/>
</dbReference>
<dbReference type="InterPro" id="IPR016186">
    <property type="entry name" value="C-type_lectin-like/link_sf"/>
</dbReference>
<evidence type="ECO:0000256" key="2">
    <source>
        <dbReference type="SAM" id="SignalP"/>
    </source>
</evidence>
<feature type="domain" description="Chitin-binding type-2" evidence="4">
    <location>
        <begin position="117"/>
        <end position="166"/>
    </location>
</feature>
<dbReference type="PANTHER" id="PTHR22991:SF42">
    <property type="entry name" value="C-TYPE LECTIN DOMAIN-CONTAINING PROTEIN"/>
    <property type="match status" value="1"/>
</dbReference>
<dbReference type="Proteomes" id="UP001177023">
    <property type="component" value="Unassembled WGS sequence"/>
</dbReference>
<dbReference type="SUPFAM" id="SSF56436">
    <property type="entry name" value="C-type lectin-like"/>
    <property type="match status" value="2"/>
</dbReference>
<proteinExistence type="predicted"/>
<name>A0AA36CQB8_9BILA</name>
<dbReference type="CDD" id="cd00037">
    <property type="entry name" value="CLECT"/>
    <property type="match status" value="2"/>
</dbReference>
<dbReference type="SMART" id="SM00034">
    <property type="entry name" value="CLECT"/>
    <property type="match status" value="2"/>
</dbReference>
<evidence type="ECO:0008006" key="7">
    <source>
        <dbReference type="Google" id="ProtNLM"/>
    </source>
</evidence>
<comment type="caution">
    <text evidence="5">The sequence shown here is derived from an EMBL/GenBank/DDBJ whole genome shotgun (WGS) entry which is preliminary data.</text>
</comment>
<dbReference type="PANTHER" id="PTHR22991">
    <property type="entry name" value="PROTEIN CBG13490"/>
    <property type="match status" value="1"/>
</dbReference>
<protein>
    <recommendedName>
        <fullName evidence="7">C-type lectin domain-containing protein</fullName>
    </recommendedName>
</protein>
<dbReference type="InterPro" id="IPR050976">
    <property type="entry name" value="Snaclec"/>
</dbReference>
<dbReference type="AlphaFoldDB" id="A0AA36CQB8"/>
<accession>A0AA36CQB8</accession>
<reference evidence="5" key="1">
    <citation type="submission" date="2023-06" db="EMBL/GenBank/DDBJ databases">
        <authorList>
            <person name="Delattre M."/>
        </authorList>
    </citation>
    <scope>NUCLEOTIDE SEQUENCE</scope>
    <source>
        <strain evidence="5">AF72</strain>
    </source>
</reference>
<evidence type="ECO:0000313" key="5">
    <source>
        <dbReference type="EMBL" id="CAJ0572526.1"/>
    </source>
</evidence>
<feature type="non-terminal residue" evidence="5">
    <location>
        <position position="1"/>
    </location>
</feature>
<feature type="signal peptide" evidence="2">
    <location>
        <begin position="1"/>
        <end position="16"/>
    </location>
</feature>
<dbReference type="GO" id="GO:0008061">
    <property type="term" value="F:chitin binding"/>
    <property type="evidence" value="ECO:0007669"/>
    <property type="project" value="InterPro"/>
</dbReference>
<evidence type="ECO:0000256" key="1">
    <source>
        <dbReference type="ARBA" id="ARBA00023157"/>
    </source>
</evidence>
<organism evidence="5 6">
    <name type="scientific">Mesorhabditis spiculigera</name>
    <dbReference type="NCBI Taxonomy" id="96644"/>
    <lineage>
        <taxon>Eukaryota</taxon>
        <taxon>Metazoa</taxon>
        <taxon>Ecdysozoa</taxon>
        <taxon>Nematoda</taxon>
        <taxon>Chromadorea</taxon>
        <taxon>Rhabditida</taxon>
        <taxon>Rhabditina</taxon>
        <taxon>Rhabditomorpha</taxon>
        <taxon>Rhabditoidea</taxon>
        <taxon>Rhabditidae</taxon>
        <taxon>Mesorhabditinae</taxon>
        <taxon>Mesorhabditis</taxon>
    </lineage>
</organism>
<dbReference type="InterPro" id="IPR016187">
    <property type="entry name" value="CTDL_fold"/>
</dbReference>
<gene>
    <name evidence="5" type="ORF">MSPICULIGERA_LOCUS10910</name>
</gene>
<keyword evidence="1" id="KW-1015">Disulfide bond</keyword>
<dbReference type="InterPro" id="IPR001304">
    <property type="entry name" value="C-type_lectin-like"/>
</dbReference>
<evidence type="ECO:0000259" key="4">
    <source>
        <dbReference type="PROSITE" id="PS50940"/>
    </source>
</evidence>
<sequence>MRVFVVLLLATTTVSATYCPNGAIDYGDVGECILAVPVPSTFDLAQTTCGALGGRVAQIYNDVEKLLAVLTAWDVASTDQPLITIGVKLRDNTTRVYADGTPLNYVNFASGDEYAKISDCSALNITDFKWYATDCQTELPFLCTMGDQNQISCPSGWVHNDKTDACYYAQTIPPMGPIASYTQAQAETLCKSMGAHLVSIHSDQEDIFIRNLIATSRKDILCHDWEVVIGASCSNATGKTWTDGSAFDFDLTKGSCSGTYAMMNDQHCVAYLQTRWDDWDSTFSFSRFVCKKPAN</sequence>
<dbReference type="InterPro" id="IPR002557">
    <property type="entry name" value="Chitin-bd_dom"/>
</dbReference>